<name>A0ABT5YH43_9GAMM</name>
<keyword evidence="2" id="KW-1185">Reference proteome</keyword>
<sequence length="83" mass="8348">GRNASDALAERAATLADAALATGFEAAAAAQHALLERFWAAADLAIAGEPRLAATLRANLFHLFASAGRDGRSSAAAKGLTGE</sequence>
<reference evidence="1" key="1">
    <citation type="submission" date="2022-07" db="EMBL/GenBank/DDBJ databases">
        <title>Marinobacter iranensis a new bacterium isolate from a hipersaline lake in Iran.</title>
        <authorList>
            <person name="Mohammad A.M.A."/>
            <person name="Cristina S.-P."/>
            <person name="Antonio V."/>
        </authorList>
    </citation>
    <scope>NUCLEOTIDE SEQUENCE</scope>
    <source>
        <strain evidence="1">71-i</strain>
    </source>
</reference>
<dbReference type="InterPro" id="IPR008928">
    <property type="entry name" value="6-hairpin_glycosidase_sf"/>
</dbReference>
<evidence type="ECO:0000313" key="1">
    <source>
        <dbReference type="EMBL" id="MDF0753022.1"/>
    </source>
</evidence>
<dbReference type="Proteomes" id="UP001143391">
    <property type="component" value="Unassembled WGS sequence"/>
</dbReference>
<proteinExistence type="predicted"/>
<accession>A0ABT5YH43</accession>
<gene>
    <name evidence="1" type="ORF">NLU14_22605</name>
</gene>
<organism evidence="1 2">
    <name type="scientific">Marinobacter iranensis</name>
    <dbReference type="NCBI Taxonomy" id="2962607"/>
    <lineage>
        <taxon>Bacteria</taxon>
        <taxon>Pseudomonadati</taxon>
        <taxon>Pseudomonadota</taxon>
        <taxon>Gammaproteobacteria</taxon>
        <taxon>Pseudomonadales</taxon>
        <taxon>Marinobacteraceae</taxon>
        <taxon>Marinobacter</taxon>
    </lineage>
</organism>
<dbReference type="EMBL" id="JANCMW010000338">
    <property type="protein sequence ID" value="MDF0753022.1"/>
    <property type="molecule type" value="Genomic_DNA"/>
</dbReference>
<feature type="non-terminal residue" evidence="1">
    <location>
        <position position="1"/>
    </location>
</feature>
<feature type="non-terminal residue" evidence="1">
    <location>
        <position position="83"/>
    </location>
</feature>
<protein>
    <submittedName>
        <fullName evidence="1">Uncharacterized protein</fullName>
    </submittedName>
</protein>
<dbReference type="SUPFAM" id="SSF48208">
    <property type="entry name" value="Six-hairpin glycosidases"/>
    <property type="match status" value="1"/>
</dbReference>
<evidence type="ECO:0000313" key="2">
    <source>
        <dbReference type="Proteomes" id="UP001143391"/>
    </source>
</evidence>
<comment type="caution">
    <text evidence="1">The sequence shown here is derived from an EMBL/GenBank/DDBJ whole genome shotgun (WGS) entry which is preliminary data.</text>
</comment>